<dbReference type="RefSeq" id="WP_267541880.1">
    <property type="nucleotide sequence ID" value="NZ_JAPNKA010000001.1"/>
</dbReference>
<evidence type="ECO:0008006" key="5">
    <source>
        <dbReference type="Google" id="ProtNLM"/>
    </source>
</evidence>
<proteinExistence type="predicted"/>
<feature type="region of interest" description="Disordered" evidence="2">
    <location>
        <begin position="86"/>
        <end position="109"/>
    </location>
</feature>
<keyword evidence="1" id="KW-0175">Coiled coil</keyword>
<sequence>MNTSRNGGRLPALLAWVVLTANVACVSGSGLRGASEPTVQELLSRSRAALTRRDWMTAQELAGEASRLAPNSEPARQWSELLLDASSSPVPPGLRVPSTTESPRPPLAPVPHVSAGALLYVGVPSLPLVDPPASDSEVPRTLALNSAVTVLGVEGGWARVRQVEVSGLLSQGEQPRWSAVPSDPADPVVEGYVEARFLEPVPVDVGALRQRVSTLLAAGSREDALEAMEYVVFAEPWDLELSSALHRLALELERLPVAAWAAWTASRQEPVPRLLDVGVTLLYGCRGDVLRADVYLESDVGTEENLALAEVCVGEVDITPPEDALSLANCGDLNPASEDSEARISEALQRQEADAARYQAELRAYQERLARLRKLHPQGPFLCAIVTNPSETARWSAPLQLFSMPAVDGECSTAGDVPNVESFPDVGGLRVDALRVPYVAPGATELVCLKAPRYEQMFYGAVLAPDAEAARDFVRRLGTALVAYSEEGPSGTERSSELHHELETLAGELPHATVDTKFPLSCNLGCF</sequence>
<accession>A0ABT4APZ7</accession>
<evidence type="ECO:0000256" key="1">
    <source>
        <dbReference type="SAM" id="Coils"/>
    </source>
</evidence>
<name>A0ABT4APZ7_9BACT</name>
<feature type="coiled-coil region" evidence="1">
    <location>
        <begin position="341"/>
        <end position="375"/>
    </location>
</feature>
<dbReference type="Proteomes" id="UP001207654">
    <property type="component" value="Unassembled WGS sequence"/>
</dbReference>
<evidence type="ECO:0000256" key="2">
    <source>
        <dbReference type="SAM" id="MobiDB-lite"/>
    </source>
</evidence>
<reference evidence="3 4" key="1">
    <citation type="submission" date="2022-11" db="EMBL/GenBank/DDBJ databases">
        <title>Minimal conservation of predation-associated metabolite biosynthetic gene clusters underscores biosynthetic potential of Myxococcota including descriptions for ten novel species: Archangium lansinium sp. nov., Myxococcus landrumus sp. nov., Nannocystis bai.</title>
        <authorList>
            <person name="Ahearne A."/>
            <person name="Stevens C."/>
            <person name="Phillips K."/>
        </authorList>
    </citation>
    <scope>NUCLEOTIDE SEQUENCE [LARGE SCALE GENOMIC DNA]</scope>
    <source>
        <strain evidence="3 4">MIWBW</strain>
    </source>
</reference>
<evidence type="ECO:0000313" key="3">
    <source>
        <dbReference type="EMBL" id="MCY1083346.1"/>
    </source>
</evidence>
<protein>
    <recommendedName>
        <fullName evidence="5">SH3 domain-containing protein</fullName>
    </recommendedName>
</protein>
<evidence type="ECO:0000313" key="4">
    <source>
        <dbReference type="Proteomes" id="UP001207654"/>
    </source>
</evidence>
<comment type="caution">
    <text evidence="3">The sequence shown here is derived from an EMBL/GenBank/DDBJ whole genome shotgun (WGS) entry which is preliminary data.</text>
</comment>
<gene>
    <name evidence="3" type="ORF">OV287_53815</name>
</gene>
<dbReference type="EMBL" id="JAPNKA010000001">
    <property type="protein sequence ID" value="MCY1083346.1"/>
    <property type="molecule type" value="Genomic_DNA"/>
</dbReference>
<keyword evidence="4" id="KW-1185">Reference proteome</keyword>
<organism evidence="3 4">
    <name type="scientific">Archangium lansingense</name>
    <dbReference type="NCBI Taxonomy" id="2995310"/>
    <lineage>
        <taxon>Bacteria</taxon>
        <taxon>Pseudomonadati</taxon>
        <taxon>Myxococcota</taxon>
        <taxon>Myxococcia</taxon>
        <taxon>Myxococcales</taxon>
        <taxon>Cystobacterineae</taxon>
        <taxon>Archangiaceae</taxon>
        <taxon>Archangium</taxon>
    </lineage>
</organism>